<evidence type="ECO:0000256" key="9">
    <source>
        <dbReference type="ARBA" id="ARBA00048721"/>
    </source>
</evidence>
<dbReference type="SUPFAM" id="SSF52374">
    <property type="entry name" value="Nucleotidylyl transferase"/>
    <property type="match status" value="1"/>
</dbReference>
<dbReference type="PANTHER" id="PTHR39321:SF3">
    <property type="entry name" value="PHOSPHOPANTETHEINE ADENYLYLTRANSFERASE"/>
    <property type="match status" value="1"/>
</dbReference>
<dbReference type="GO" id="GO:0004515">
    <property type="term" value="F:nicotinate-nucleotide adenylyltransferase activity"/>
    <property type="evidence" value="ECO:0007669"/>
    <property type="project" value="UniProtKB-EC"/>
</dbReference>
<comment type="function">
    <text evidence="1 10">Catalyzes the reversible adenylation of nicotinate mononucleotide (NaMN) to nicotinic acid adenine dinucleotide (NaAD).</text>
</comment>
<dbReference type="NCBIfam" id="NF000841">
    <property type="entry name" value="PRK00071.1-4"/>
    <property type="match status" value="1"/>
</dbReference>
<organism evidence="12 13">
    <name type="scientific">Thalassorhabdus alkalitolerans</name>
    <dbReference type="NCBI Taxonomy" id="2282697"/>
    <lineage>
        <taxon>Bacteria</taxon>
        <taxon>Bacillati</taxon>
        <taxon>Bacillota</taxon>
        <taxon>Bacilli</taxon>
        <taxon>Bacillales</taxon>
        <taxon>Bacillaceae</taxon>
        <taxon>Thalassorhabdus</taxon>
    </lineage>
</organism>
<evidence type="ECO:0000256" key="5">
    <source>
        <dbReference type="ARBA" id="ARBA00022695"/>
    </source>
</evidence>
<evidence type="ECO:0000256" key="3">
    <source>
        <dbReference type="ARBA" id="ARBA00022642"/>
    </source>
</evidence>
<evidence type="ECO:0000256" key="4">
    <source>
        <dbReference type="ARBA" id="ARBA00022679"/>
    </source>
</evidence>
<evidence type="ECO:0000313" key="13">
    <source>
        <dbReference type="Proteomes" id="UP001596142"/>
    </source>
</evidence>
<dbReference type="RefSeq" id="WP_385941312.1">
    <property type="nucleotide sequence ID" value="NZ_JBHSOZ010000005.1"/>
</dbReference>
<dbReference type="PANTHER" id="PTHR39321">
    <property type="entry name" value="NICOTINATE-NUCLEOTIDE ADENYLYLTRANSFERASE-RELATED"/>
    <property type="match status" value="1"/>
</dbReference>
<dbReference type="InterPro" id="IPR014729">
    <property type="entry name" value="Rossmann-like_a/b/a_fold"/>
</dbReference>
<evidence type="ECO:0000256" key="7">
    <source>
        <dbReference type="ARBA" id="ARBA00022840"/>
    </source>
</evidence>
<keyword evidence="8 10" id="KW-0520">NAD</keyword>
<comment type="catalytic activity">
    <reaction evidence="9 10">
        <text>nicotinate beta-D-ribonucleotide + ATP + H(+) = deamido-NAD(+) + diphosphate</text>
        <dbReference type="Rhea" id="RHEA:22860"/>
        <dbReference type="ChEBI" id="CHEBI:15378"/>
        <dbReference type="ChEBI" id="CHEBI:30616"/>
        <dbReference type="ChEBI" id="CHEBI:33019"/>
        <dbReference type="ChEBI" id="CHEBI:57502"/>
        <dbReference type="ChEBI" id="CHEBI:58437"/>
        <dbReference type="EC" id="2.7.7.18"/>
    </reaction>
</comment>
<gene>
    <name evidence="10" type="primary">nadD</name>
    <name evidence="12" type="ORF">ACFPU1_11770</name>
</gene>
<dbReference type="InterPro" id="IPR005248">
    <property type="entry name" value="NadD/NMNAT"/>
</dbReference>
<dbReference type="NCBIfam" id="NF000840">
    <property type="entry name" value="PRK00071.1-3"/>
    <property type="match status" value="1"/>
</dbReference>
<comment type="caution">
    <text evidence="12">The sequence shown here is derived from an EMBL/GenBank/DDBJ whole genome shotgun (WGS) entry which is preliminary data.</text>
</comment>
<reference evidence="13" key="1">
    <citation type="journal article" date="2019" name="Int. J. Syst. Evol. Microbiol.">
        <title>The Global Catalogue of Microorganisms (GCM) 10K type strain sequencing project: providing services to taxonomists for standard genome sequencing and annotation.</title>
        <authorList>
            <consortium name="The Broad Institute Genomics Platform"/>
            <consortium name="The Broad Institute Genome Sequencing Center for Infectious Disease"/>
            <person name="Wu L."/>
            <person name="Ma J."/>
        </authorList>
    </citation>
    <scope>NUCLEOTIDE SEQUENCE [LARGE SCALE GENOMIC DNA]</scope>
    <source>
        <strain evidence="13">CECT 7184</strain>
    </source>
</reference>
<proteinExistence type="inferred from homology"/>
<name>A0ABW0YLY0_9BACI</name>
<dbReference type="Gene3D" id="3.40.50.620">
    <property type="entry name" value="HUPs"/>
    <property type="match status" value="1"/>
</dbReference>
<dbReference type="Proteomes" id="UP001596142">
    <property type="component" value="Unassembled WGS sequence"/>
</dbReference>
<dbReference type="HAMAP" id="MF_00244">
    <property type="entry name" value="NaMN_adenylyltr"/>
    <property type="match status" value="1"/>
</dbReference>
<evidence type="ECO:0000256" key="8">
    <source>
        <dbReference type="ARBA" id="ARBA00023027"/>
    </source>
</evidence>
<accession>A0ABW0YLY0</accession>
<evidence type="ECO:0000256" key="2">
    <source>
        <dbReference type="ARBA" id="ARBA00005019"/>
    </source>
</evidence>
<protein>
    <recommendedName>
        <fullName evidence="10">Probable nicotinate-nucleotide adenylyltransferase</fullName>
        <ecNumber evidence="10">2.7.7.18</ecNumber>
    </recommendedName>
    <alternativeName>
        <fullName evidence="10">Deamido-NAD(+) diphosphorylase</fullName>
    </alternativeName>
    <alternativeName>
        <fullName evidence="10">Deamido-NAD(+) pyrophosphorylase</fullName>
    </alternativeName>
    <alternativeName>
        <fullName evidence="10">Nicotinate mononucleotide adenylyltransferase</fullName>
        <shortName evidence="10">NaMN adenylyltransferase</shortName>
    </alternativeName>
</protein>
<keyword evidence="7 10" id="KW-0067">ATP-binding</keyword>
<evidence type="ECO:0000259" key="11">
    <source>
        <dbReference type="Pfam" id="PF01467"/>
    </source>
</evidence>
<keyword evidence="4 10" id="KW-0808">Transferase</keyword>
<dbReference type="CDD" id="cd02165">
    <property type="entry name" value="NMNAT"/>
    <property type="match status" value="1"/>
</dbReference>
<keyword evidence="5 10" id="KW-0548">Nucleotidyltransferase</keyword>
<evidence type="ECO:0000256" key="10">
    <source>
        <dbReference type="HAMAP-Rule" id="MF_00244"/>
    </source>
</evidence>
<keyword evidence="3 10" id="KW-0662">Pyridine nucleotide biosynthesis</keyword>
<keyword evidence="13" id="KW-1185">Reference proteome</keyword>
<sequence length="191" mass="21823">MAIKVGILGGTFDPPHHAHLMIAQEALTECGLDEVWFIPVNVPPHKQRSSTTSNRQRKEMIQLAINDNPFFKLSTIELERNGPSYTIDTIKQLKKENPSHEYYFIIGGDMAEQLDTWHEINALKKLVTFTVAARPPYKSSPPFQEGILIMEAPQLDVSSTDIRLRVKMGKNIQYLVPDSVREYIKERGLYE</sequence>
<dbReference type="EMBL" id="JBHSOZ010000005">
    <property type="protein sequence ID" value="MFC5713463.1"/>
    <property type="molecule type" value="Genomic_DNA"/>
</dbReference>
<dbReference type="EC" id="2.7.7.18" evidence="10"/>
<evidence type="ECO:0000313" key="12">
    <source>
        <dbReference type="EMBL" id="MFC5713463.1"/>
    </source>
</evidence>
<keyword evidence="6 10" id="KW-0547">Nucleotide-binding</keyword>
<comment type="pathway">
    <text evidence="2 10">Cofactor biosynthesis; NAD(+) biosynthesis; deamido-NAD(+) from nicotinate D-ribonucleotide: step 1/1.</text>
</comment>
<dbReference type="NCBIfam" id="TIGR00482">
    <property type="entry name" value="nicotinate (nicotinamide) nucleotide adenylyltransferase"/>
    <property type="match status" value="1"/>
</dbReference>
<dbReference type="Pfam" id="PF01467">
    <property type="entry name" value="CTP_transf_like"/>
    <property type="match status" value="1"/>
</dbReference>
<dbReference type="NCBIfam" id="TIGR00125">
    <property type="entry name" value="cyt_tran_rel"/>
    <property type="match status" value="1"/>
</dbReference>
<evidence type="ECO:0000256" key="6">
    <source>
        <dbReference type="ARBA" id="ARBA00022741"/>
    </source>
</evidence>
<feature type="domain" description="Cytidyltransferase-like" evidence="11">
    <location>
        <begin position="7"/>
        <end position="164"/>
    </location>
</feature>
<comment type="similarity">
    <text evidence="10">Belongs to the NadD family.</text>
</comment>
<dbReference type="InterPro" id="IPR004821">
    <property type="entry name" value="Cyt_trans-like"/>
</dbReference>
<evidence type="ECO:0000256" key="1">
    <source>
        <dbReference type="ARBA" id="ARBA00002324"/>
    </source>
</evidence>